<proteinExistence type="predicted"/>
<dbReference type="AlphaFoldDB" id="A0A9D4C5S8"/>
<comment type="caution">
    <text evidence="2">The sequence shown here is derived from an EMBL/GenBank/DDBJ whole genome shotgun (WGS) entry which is preliminary data.</text>
</comment>
<gene>
    <name evidence="2" type="ORF">DPMN_060734</name>
</gene>
<evidence type="ECO:0008006" key="4">
    <source>
        <dbReference type="Google" id="ProtNLM"/>
    </source>
</evidence>
<dbReference type="OrthoDB" id="5948335at2759"/>
<evidence type="ECO:0000313" key="3">
    <source>
        <dbReference type="Proteomes" id="UP000828390"/>
    </source>
</evidence>
<reference evidence="2" key="1">
    <citation type="journal article" date="2019" name="bioRxiv">
        <title>The Genome of the Zebra Mussel, Dreissena polymorpha: A Resource for Invasive Species Research.</title>
        <authorList>
            <person name="McCartney M.A."/>
            <person name="Auch B."/>
            <person name="Kono T."/>
            <person name="Mallez S."/>
            <person name="Zhang Y."/>
            <person name="Obille A."/>
            <person name="Becker A."/>
            <person name="Abrahante J.E."/>
            <person name="Garbe J."/>
            <person name="Badalamenti J.P."/>
            <person name="Herman A."/>
            <person name="Mangelson H."/>
            <person name="Liachko I."/>
            <person name="Sullivan S."/>
            <person name="Sone E.D."/>
            <person name="Koren S."/>
            <person name="Silverstein K.A.T."/>
            <person name="Beckman K.B."/>
            <person name="Gohl D.M."/>
        </authorList>
    </citation>
    <scope>NUCLEOTIDE SEQUENCE</scope>
    <source>
        <strain evidence="2">Duluth1</strain>
        <tissue evidence="2">Whole animal</tissue>
    </source>
</reference>
<reference evidence="2" key="2">
    <citation type="submission" date="2020-11" db="EMBL/GenBank/DDBJ databases">
        <authorList>
            <person name="McCartney M.A."/>
            <person name="Auch B."/>
            <person name="Kono T."/>
            <person name="Mallez S."/>
            <person name="Becker A."/>
            <person name="Gohl D.M."/>
            <person name="Silverstein K.A.T."/>
            <person name="Koren S."/>
            <person name="Bechman K.B."/>
            <person name="Herman A."/>
            <person name="Abrahante J.E."/>
            <person name="Garbe J."/>
        </authorList>
    </citation>
    <scope>NUCLEOTIDE SEQUENCE</scope>
    <source>
        <strain evidence="2">Duluth1</strain>
        <tissue evidence="2">Whole animal</tissue>
    </source>
</reference>
<protein>
    <recommendedName>
        <fullName evidence="4">Mab-21-like nucleotidyltransferase domain-containing protein</fullName>
    </recommendedName>
</protein>
<evidence type="ECO:0000256" key="1">
    <source>
        <dbReference type="SAM" id="MobiDB-lite"/>
    </source>
</evidence>
<keyword evidence="3" id="KW-1185">Reference proteome</keyword>
<sequence length="537" mass="60744">MEQRPGVVSGYLYNTPEIEDMPSQLSKMVNVQKTSPIAKKIERAVFTRVTELANRVGEIQPRFRVVEVVPIGSFYEDTKLIYPNEFDFLLVLHPPPGKTLVQKISQNEIALWTMTRWTAGEEQAEESCYAMYEKTDDDIENAVEINPRSLKTEWVEVLKTLVFTSPENSVDVSEPVDHLRVVSLEIKNPNIVINFIFEKSVVSVDISLSFRIKNSSNLHLSQTDASCPGFMEVLKQNDSILLIAFNNSFKVDVADLEVLYIRDKIRQKHRNMLLYLKFINNCLINAIPFGGLCFRMSSHMLKSLVILHDATCTDPDTPSLQNCINDVIVLVQASFCARHTDDVINRKSPHLNIDSVNKKRAADNSDILTDVVAKKQRMFTNPATDFGKSPSMKRRNEQDNLNPSFERGSGKSGGCPTSSYITVGCGVELKPSVQQITQARDGYVSRQPVIDGFPCQTFAEIGFLPDISDSLVNVYMDAFRRGSHLAVDLRRHFHEVLKRCHVGNKEWASPLDLSREICEEVQEVITNLRLPTIFLNE</sequence>
<organism evidence="2 3">
    <name type="scientific">Dreissena polymorpha</name>
    <name type="common">Zebra mussel</name>
    <name type="synonym">Mytilus polymorpha</name>
    <dbReference type="NCBI Taxonomy" id="45954"/>
    <lineage>
        <taxon>Eukaryota</taxon>
        <taxon>Metazoa</taxon>
        <taxon>Spiralia</taxon>
        <taxon>Lophotrochozoa</taxon>
        <taxon>Mollusca</taxon>
        <taxon>Bivalvia</taxon>
        <taxon>Autobranchia</taxon>
        <taxon>Heteroconchia</taxon>
        <taxon>Euheterodonta</taxon>
        <taxon>Imparidentia</taxon>
        <taxon>Neoheterodontei</taxon>
        <taxon>Myida</taxon>
        <taxon>Dreissenoidea</taxon>
        <taxon>Dreissenidae</taxon>
        <taxon>Dreissena</taxon>
    </lineage>
</organism>
<dbReference type="EMBL" id="JAIWYP010000013">
    <property type="protein sequence ID" value="KAH3717938.1"/>
    <property type="molecule type" value="Genomic_DNA"/>
</dbReference>
<evidence type="ECO:0000313" key="2">
    <source>
        <dbReference type="EMBL" id="KAH3717938.1"/>
    </source>
</evidence>
<name>A0A9D4C5S8_DREPO</name>
<accession>A0A9D4C5S8</accession>
<dbReference type="Gene3D" id="3.30.460.90">
    <property type="match status" value="1"/>
</dbReference>
<feature type="region of interest" description="Disordered" evidence="1">
    <location>
        <begin position="383"/>
        <end position="413"/>
    </location>
</feature>
<dbReference type="Proteomes" id="UP000828390">
    <property type="component" value="Unassembled WGS sequence"/>
</dbReference>